<evidence type="ECO:0000313" key="10">
    <source>
        <dbReference type="Proteomes" id="UP000626092"/>
    </source>
</evidence>
<evidence type="ECO:0000256" key="5">
    <source>
        <dbReference type="ARBA" id="ARBA00023136"/>
    </source>
</evidence>
<evidence type="ECO:0000256" key="6">
    <source>
        <dbReference type="ARBA" id="ARBA00044504"/>
    </source>
</evidence>
<organism evidence="9 10">
    <name type="scientific">Rhododendron simsii</name>
    <name type="common">Sims's rhododendron</name>
    <dbReference type="NCBI Taxonomy" id="118357"/>
    <lineage>
        <taxon>Eukaryota</taxon>
        <taxon>Viridiplantae</taxon>
        <taxon>Streptophyta</taxon>
        <taxon>Embryophyta</taxon>
        <taxon>Tracheophyta</taxon>
        <taxon>Spermatophyta</taxon>
        <taxon>Magnoliopsida</taxon>
        <taxon>eudicotyledons</taxon>
        <taxon>Gunneridae</taxon>
        <taxon>Pentapetalae</taxon>
        <taxon>asterids</taxon>
        <taxon>Ericales</taxon>
        <taxon>Ericaceae</taxon>
        <taxon>Ericoideae</taxon>
        <taxon>Rhodoreae</taxon>
        <taxon>Rhododendron</taxon>
    </lineage>
</organism>
<feature type="transmembrane region" description="Helical" evidence="8">
    <location>
        <begin position="631"/>
        <end position="653"/>
    </location>
</feature>
<evidence type="ECO:0000256" key="4">
    <source>
        <dbReference type="ARBA" id="ARBA00022989"/>
    </source>
</evidence>
<dbReference type="InterPro" id="IPR000109">
    <property type="entry name" value="POT_fam"/>
</dbReference>
<dbReference type="OrthoDB" id="8904098at2759"/>
<proteinExistence type="inferred from homology"/>
<comment type="similarity">
    <text evidence="6">Belongs to the major facilitator superfamily. Phosphate:H(+) symporter (TC 2.A.1.9) family.</text>
</comment>
<feature type="transmembrane region" description="Helical" evidence="8">
    <location>
        <begin position="514"/>
        <end position="533"/>
    </location>
</feature>
<dbReference type="Gene3D" id="1.20.1250.20">
    <property type="entry name" value="MFS general substrate transporter like domains"/>
    <property type="match status" value="1"/>
</dbReference>
<feature type="transmembrane region" description="Helical" evidence="8">
    <location>
        <begin position="674"/>
        <end position="695"/>
    </location>
</feature>
<sequence length="793" mass="86631">MVVSAHESSKAVAIWMGSSGGGGIKAWFWPWGRRAAAQGVAEVPSRAARAIFSGSNNQRRNSLEELFQRRSNVGGGVASVGGGATAAVVLFVLGFVSVGCLVWAETIANVLGSISFNSDAHAHTSIFVSTPEHREGNPDQAGGSDEERGDDKKVKKFVLGNLSFSCEMENRVEPEEKMAENGGGERQEPQTNNVRKKKKRVKGGIRTMPFILANDACDRFASSGSHANMITYLTNELNMPLVKASNTITNFGGLGSFTPLIGALIADSFAGRFWTIIVGSLIYELGLVSMTLSATLPHLRPPPCPTQENCKEASSSQLGILYLSLLLSSIGSGGIRPCVVTFAADQFDMSKAKVESRKWNFFNWYYFCTGTASLIALTVVVYIQDNVGWGLGLGIPTIIMAVSVLAFVLGSPLYRRVKPSGSPLVRLVQVIVAAVKKRKAVAPEDPSLLYENRELDAGISSNGRLLHSGQYKWFDRAAIVTGDDRRDLNSPNLWRLATVHRVEELKCIIRMLPIWAAGILLIASNSHQGSFVIVQARSMDRNLFSPSFQIPPASMSVFGTLTVLIGLVLYERLFVPFARRYTKNPSGITCLQRMGIGFAVNILATTVSAFVEIKRKQVAAHHGLLDKPTATIPISVFWLLPQFCLHGIAEVFMSVGHLEFLYDQSPESMRSTAVALYWMATSVGNYIGTIIVTLVHEYTGKGKEGNWLPDRNLNRGKLEDYYLLVSGIQLLNLVYFVIAAWFYKYKPLEVVIESNEEGDVELAKESAKDITLDDANGNGEAGETKVRQIRVVD</sequence>
<feature type="transmembrane region" description="Helical" evidence="8">
    <location>
        <begin position="77"/>
        <end position="104"/>
    </location>
</feature>
<dbReference type="GO" id="GO:0022857">
    <property type="term" value="F:transmembrane transporter activity"/>
    <property type="evidence" value="ECO:0007669"/>
    <property type="project" value="InterPro"/>
</dbReference>
<dbReference type="SUPFAM" id="SSF103473">
    <property type="entry name" value="MFS general substrate transporter"/>
    <property type="match status" value="1"/>
</dbReference>
<feature type="transmembrane region" description="Helical" evidence="8">
    <location>
        <begin position="389"/>
        <end position="409"/>
    </location>
</feature>
<feature type="transmembrane region" description="Helical" evidence="8">
    <location>
        <begin position="364"/>
        <end position="383"/>
    </location>
</feature>
<keyword evidence="5 8" id="KW-0472">Membrane</keyword>
<feature type="transmembrane region" description="Helical" evidence="8">
    <location>
        <begin position="273"/>
        <end position="299"/>
    </location>
</feature>
<feature type="transmembrane region" description="Helical" evidence="8">
    <location>
        <begin position="721"/>
        <end position="743"/>
    </location>
</feature>
<keyword evidence="4 8" id="KW-1133">Transmembrane helix</keyword>
<dbReference type="Pfam" id="PF00854">
    <property type="entry name" value="PTR2"/>
    <property type="match status" value="1"/>
</dbReference>
<evidence type="ECO:0000313" key="9">
    <source>
        <dbReference type="EMBL" id="KAF7144534.1"/>
    </source>
</evidence>
<dbReference type="GO" id="GO:0016020">
    <property type="term" value="C:membrane"/>
    <property type="evidence" value="ECO:0007669"/>
    <property type="project" value="UniProtKB-SubCell"/>
</dbReference>
<dbReference type="InterPro" id="IPR036259">
    <property type="entry name" value="MFS_trans_sf"/>
</dbReference>
<name>A0A834LM07_RHOSS</name>
<evidence type="ECO:0000256" key="2">
    <source>
        <dbReference type="ARBA" id="ARBA00005982"/>
    </source>
</evidence>
<feature type="compositionally biased region" description="Basic and acidic residues" evidence="7">
    <location>
        <begin position="170"/>
        <end position="188"/>
    </location>
</feature>
<dbReference type="PANTHER" id="PTHR11654">
    <property type="entry name" value="OLIGOPEPTIDE TRANSPORTER-RELATED"/>
    <property type="match status" value="1"/>
</dbReference>
<gene>
    <name evidence="9" type="ORF">RHSIM_Rhsim04G0115800</name>
</gene>
<accession>A0A834LM07</accession>
<feature type="transmembrane region" description="Helical" evidence="8">
    <location>
        <begin position="553"/>
        <end position="570"/>
    </location>
</feature>
<evidence type="ECO:0000256" key="8">
    <source>
        <dbReference type="SAM" id="Phobius"/>
    </source>
</evidence>
<protein>
    <submittedName>
        <fullName evidence="9">Uncharacterized protein</fullName>
    </submittedName>
</protein>
<evidence type="ECO:0000256" key="1">
    <source>
        <dbReference type="ARBA" id="ARBA00004141"/>
    </source>
</evidence>
<comment type="subcellular location">
    <subcellularLocation>
        <location evidence="1">Membrane</location>
        <topology evidence="1">Multi-pass membrane protein</topology>
    </subcellularLocation>
</comment>
<reference evidence="9" key="1">
    <citation type="submission" date="2019-11" db="EMBL/GenBank/DDBJ databases">
        <authorList>
            <person name="Liu Y."/>
            <person name="Hou J."/>
            <person name="Li T.-Q."/>
            <person name="Guan C.-H."/>
            <person name="Wu X."/>
            <person name="Wu H.-Z."/>
            <person name="Ling F."/>
            <person name="Zhang R."/>
            <person name="Shi X.-G."/>
            <person name="Ren J.-P."/>
            <person name="Chen E.-F."/>
            <person name="Sun J.-M."/>
        </authorList>
    </citation>
    <scope>NUCLEOTIDE SEQUENCE</scope>
    <source>
        <strain evidence="9">Adult_tree_wgs_1</strain>
        <tissue evidence="9">Leaves</tissue>
    </source>
</reference>
<feature type="transmembrane region" description="Helical" evidence="8">
    <location>
        <begin position="319"/>
        <end position="343"/>
    </location>
</feature>
<comment type="similarity">
    <text evidence="2">Belongs to the major facilitator superfamily. Proton-dependent oligopeptide transporter (POT/PTR) (TC 2.A.17) family.</text>
</comment>
<evidence type="ECO:0000256" key="7">
    <source>
        <dbReference type="SAM" id="MobiDB-lite"/>
    </source>
</evidence>
<feature type="region of interest" description="Disordered" evidence="7">
    <location>
        <begin position="170"/>
        <end position="200"/>
    </location>
</feature>
<dbReference type="AlphaFoldDB" id="A0A834LM07"/>
<feature type="region of interest" description="Disordered" evidence="7">
    <location>
        <begin position="128"/>
        <end position="150"/>
    </location>
</feature>
<keyword evidence="3 8" id="KW-0812">Transmembrane</keyword>
<comment type="caution">
    <text evidence="9">The sequence shown here is derived from an EMBL/GenBank/DDBJ whole genome shotgun (WGS) entry which is preliminary data.</text>
</comment>
<evidence type="ECO:0000256" key="3">
    <source>
        <dbReference type="ARBA" id="ARBA00022692"/>
    </source>
</evidence>
<keyword evidence="10" id="KW-1185">Reference proteome</keyword>
<dbReference type="EMBL" id="WJXA01000004">
    <property type="protein sequence ID" value="KAF7144534.1"/>
    <property type="molecule type" value="Genomic_DNA"/>
</dbReference>
<dbReference type="Proteomes" id="UP000626092">
    <property type="component" value="Unassembled WGS sequence"/>
</dbReference>